<keyword evidence="1" id="KW-0812">Transmembrane</keyword>
<name>A0ABW8TD71_9CLOT</name>
<gene>
    <name evidence="2" type="ORF">ACJDT4_06880</name>
</gene>
<sequence>MKKYRLGYQPYLAIIITFLIVMFIFKLGVFGFVAYILCTPLIIFQLFNLIDIRFFIYIGIDDNGIVSKTLKIDNYIEWNNIQGIYSYDAGTFVYKYSIIITDTSKSIKISNWTKNSKELIKLVVAECKKRDISIDPKIEKIIEYDVTNV</sequence>
<protein>
    <recommendedName>
        <fullName evidence="4">PH domain-containing protein</fullName>
    </recommendedName>
</protein>
<feature type="transmembrane region" description="Helical" evidence="1">
    <location>
        <begin position="12"/>
        <end position="36"/>
    </location>
</feature>
<dbReference type="RefSeq" id="WP_406786813.1">
    <property type="nucleotide sequence ID" value="NZ_JBJIAA010000005.1"/>
</dbReference>
<evidence type="ECO:0000313" key="2">
    <source>
        <dbReference type="EMBL" id="MFL0250142.1"/>
    </source>
</evidence>
<keyword evidence="1" id="KW-1133">Transmembrane helix</keyword>
<organism evidence="2 3">
    <name type="scientific">Clostridium neuense</name>
    <dbReference type="NCBI Taxonomy" id="1728934"/>
    <lineage>
        <taxon>Bacteria</taxon>
        <taxon>Bacillati</taxon>
        <taxon>Bacillota</taxon>
        <taxon>Clostridia</taxon>
        <taxon>Eubacteriales</taxon>
        <taxon>Clostridiaceae</taxon>
        <taxon>Clostridium</taxon>
    </lineage>
</organism>
<accession>A0ABW8TD71</accession>
<reference evidence="2 3" key="1">
    <citation type="submission" date="2024-11" db="EMBL/GenBank/DDBJ databases">
        <authorList>
            <person name="Heng Y.C."/>
            <person name="Lim A.C.H."/>
            <person name="Lee J.K.Y."/>
            <person name="Kittelmann S."/>
        </authorList>
    </citation>
    <scope>NUCLEOTIDE SEQUENCE [LARGE SCALE GENOMIC DNA]</scope>
    <source>
        <strain evidence="2 3">WILCCON 0114</strain>
    </source>
</reference>
<comment type="caution">
    <text evidence="2">The sequence shown here is derived from an EMBL/GenBank/DDBJ whole genome shotgun (WGS) entry which is preliminary data.</text>
</comment>
<evidence type="ECO:0000313" key="3">
    <source>
        <dbReference type="Proteomes" id="UP001623592"/>
    </source>
</evidence>
<keyword evidence="3" id="KW-1185">Reference proteome</keyword>
<evidence type="ECO:0008006" key="4">
    <source>
        <dbReference type="Google" id="ProtNLM"/>
    </source>
</evidence>
<proteinExistence type="predicted"/>
<dbReference type="EMBL" id="JBJIAA010000005">
    <property type="protein sequence ID" value="MFL0250142.1"/>
    <property type="molecule type" value="Genomic_DNA"/>
</dbReference>
<evidence type="ECO:0000256" key="1">
    <source>
        <dbReference type="SAM" id="Phobius"/>
    </source>
</evidence>
<dbReference type="Proteomes" id="UP001623592">
    <property type="component" value="Unassembled WGS sequence"/>
</dbReference>
<keyword evidence="1" id="KW-0472">Membrane</keyword>